<feature type="non-terminal residue" evidence="2">
    <location>
        <position position="228"/>
    </location>
</feature>
<sequence length="228" mass="24967">MQLLILSFLALLLDATRSSPLASRQATNGPHAPTIIWSCTGNTDPTLDIPSVCSNMCYGAYCRGYGSSLMFDPFATSLPTDIIALRKANAGCYFGINGQPAHEEDRCQQQGMACNVYPYITAIEFAVDVEQGGPVSRCVDSGEDARQTAMLNLFYNSTGPWSNNQGLNSTDWPVFYQQIFANAGELPYCSGLPSDCVTDGSEFDRDGYILTYDPLLRQTTQRRYKLSG</sequence>
<accession>A0A9P8FWN2</accession>
<reference evidence="2" key="2">
    <citation type="submission" date="2021-08" db="EMBL/GenBank/DDBJ databases">
        <authorList>
            <person name="Gostincar C."/>
            <person name="Sun X."/>
            <person name="Song Z."/>
            <person name="Gunde-Cimerman N."/>
        </authorList>
    </citation>
    <scope>NUCLEOTIDE SEQUENCE</scope>
    <source>
        <strain evidence="2">EXF-9298</strain>
    </source>
</reference>
<name>A0A9P8FWN2_AURME</name>
<evidence type="ECO:0000313" key="2">
    <source>
        <dbReference type="EMBL" id="KAG9985067.1"/>
    </source>
</evidence>
<keyword evidence="3" id="KW-1185">Reference proteome</keyword>
<dbReference type="EMBL" id="JAHFXS010000427">
    <property type="protein sequence ID" value="KAG9985067.1"/>
    <property type="molecule type" value="Genomic_DNA"/>
</dbReference>
<evidence type="ECO:0000256" key="1">
    <source>
        <dbReference type="SAM" id="SignalP"/>
    </source>
</evidence>
<dbReference type="Proteomes" id="UP000729357">
    <property type="component" value="Unassembled WGS sequence"/>
</dbReference>
<keyword evidence="1" id="KW-0732">Signal</keyword>
<feature type="signal peptide" evidence="1">
    <location>
        <begin position="1"/>
        <end position="18"/>
    </location>
</feature>
<comment type="caution">
    <text evidence="2">The sequence shown here is derived from an EMBL/GenBank/DDBJ whole genome shotgun (WGS) entry which is preliminary data.</text>
</comment>
<protein>
    <submittedName>
        <fullName evidence="2">Uncharacterized protein</fullName>
    </submittedName>
</protein>
<evidence type="ECO:0000313" key="3">
    <source>
        <dbReference type="Proteomes" id="UP000729357"/>
    </source>
</evidence>
<organism evidence="2 3">
    <name type="scientific">Aureobasidium melanogenum</name>
    <name type="common">Aureobasidium pullulans var. melanogenum</name>
    <dbReference type="NCBI Taxonomy" id="46634"/>
    <lineage>
        <taxon>Eukaryota</taxon>
        <taxon>Fungi</taxon>
        <taxon>Dikarya</taxon>
        <taxon>Ascomycota</taxon>
        <taxon>Pezizomycotina</taxon>
        <taxon>Dothideomycetes</taxon>
        <taxon>Dothideomycetidae</taxon>
        <taxon>Dothideales</taxon>
        <taxon>Saccotheciaceae</taxon>
        <taxon>Aureobasidium</taxon>
    </lineage>
</organism>
<proteinExistence type="predicted"/>
<dbReference type="AlphaFoldDB" id="A0A9P8FWN2"/>
<reference evidence="2" key="1">
    <citation type="journal article" date="2021" name="J Fungi (Basel)">
        <title>Virulence traits and population genomics of the black yeast Aureobasidium melanogenum.</title>
        <authorList>
            <person name="Cernosa A."/>
            <person name="Sun X."/>
            <person name="Gostincar C."/>
            <person name="Fang C."/>
            <person name="Gunde-Cimerman N."/>
            <person name="Song Z."/>
        </authorList>
    </citation>
    <scope>NUCLEOTIDE SEQUENCE</scope>
    <source>
        <strain evidence="2">EXF-9298</strain>
    </source>
</reference>
<feature type="chain" id="PRO_5040255041" evidence="1">
    <location>
        <begin position="19"/>
        <end position="228"/>
    </location>
</feature>
<gene>
    <name evidence="2" type="ORF">KCU98_g4966</name>
</gene>